<dbReference type="Proteomes" id="UP000054908">
    <property type="component" value="Unassembled WGS sequence"/>
</dbReference>
<name>A0A0W0VW55_9GAMM</name>
<accession>A0A0W0VW55</accession>
<gene>
    <name evidence="1" type="ORF">Lmac_3082</name>
</gene>
<comment type="caution">
    <text evidence="1">The sequence shown here is derived from an EMBL/GenBank/DDBJ whole genome shotgun (WGS) entry which is preliminary data.</text>
</comment>
<proteinExistence type="predicted"/>
<sequence>MPFTTTTRIEPKANSLIVCAGTVTCTSVLSMGSGFTVFKQFFNQNIHYQNAAGGWQKALQTILDNYHSQQEEMPAYIRIAEQDGYLGGVATVPFVAGNVGLTFETLSDSVERKKRFKEQYKAAVQGAVLDAKQLSRPLFLQPLGIGVYGWDAKEAAEIVAVAIAEADPNDEVDITIPLFNPTPGSANELFKKTFIRKMSEKKRHPY</sequence>
<dbReference type="PATRIC" id="fig|466.6.peg.3297"/>
<reference evidence="1 2" key="1">
    <citation type="submission" date="2015-11" db="EMBL/GenBank/DDBJ databases">
        <title>Genomic analysis of 38 Legionella species identifies large and diverse effector repertoires.</title>
        <authorList>
            <person name="Burstein D."/>
            <person name="Amaro F."/>
            <person name="Zusman T."/>
            <person name="Lifshitz Z."/>
            <person name="Cohen O."/>
            <person name="Gilbert J.A."/>
            <person name="Pupko T."/>
            <person name="Shuman H.A."/>
            <person name="Segal G."/>
        </authorList>
    </citation>
    <scope>NUCLEOTIDE SEQUENCE [LARGE SCALE GENOMIC DNA]</scope>
    <source>
        <strain evidence="1 2">PX-1-G2-E2</strain>
    </source>
</reference>
<organism evidence="1 2">
    <name type="scientific">Legionella maceachernii</name>
    <dbReference type="NCBI Taxonomy" id="466"/>
    <lineage>
        <taxon>Bacteria</taxon>
        <taxon>Pseudomonadati</taxon>
        <taxon>Pseudomonadota</taxon>
        <taxon>Gammaproteobacteria</taxon>
        <taxon>Legionellales</taxon>
        <taxon>Legionellaceae</taxon>
        <taxon>Legionella</taxon>
    </lineage>
</organism>
<protein>
    <recommendedName>
        <fullName evidence="3">Macro domain-containing protein</fullName>
    </recommendedName>
</protein>
<dbReference type="AlphaFoldDB" id="A0A0W0VW55"/>
<dbReference type="RefSeq" id="WP_058453738.1">
    <property type="nucleotide sequence ID" value="NZ_CAAAIB010000001.1"/>
</dbReference>
<evidence type="ECO:0000313" key="1">
    <source>
        <dbReference type="EMBL" id="KTD24209.1"/>
    </source>
</evidence>
<evidence type="ECO:0000313" key="2">
    <source>
        <dbReference type="Proteomes" id="UP000054908"/>
    </source>
</evidence>
<keyword evidence="2" id="KW-1185">Reference proteome</keyword>
<dbReference type="EMBL" id="LNYL01000051">
    <property type="protein sequence ID" value="KTD24209.1"/>
    <property type="molecule type" value="Genomic_DNA"/>
</dbReference>
<evidence type="ECO:0008006" key="3">
    <source>
        <dbReference type="Google" id="ProtNLM"/>
    </source>
</evidence>
<dbReference type="OrthoDB" id="5636719at2"/>